<keyword evidence="2" id="KW-1185">Reference proteome</keyword>
<dbReference type="Proteomes" id="UP001597508">
    <property type="component" value="Unassembled WGS sequence"/>
</dbReference>
<proteinExistence type="predicted"/>
<dbReference type="RefSeq" id="WP_379666122.1">
    <property type="nucleotide sequence ID" value="NZ_JBHULH010000004.1"/>
</dbReference>
<evidence type="ECO:0000313" key="1">
    <source>
        <dbReference type="EMBL" id="MFD2567411.1"/>
    </source>
</evidence>
<dbReference type="EMBL" id="JBHULH010000004">
    <property type="protein sequence ID" value="MFD2567411.1"/>
    <property type="molecule type" value="Genomic_DNA"/>
</dbReference>
<evidence type="ECO:0000313" key="2">
    <source>
        <dbReference type="Proteomes" id="UP001597508"/>
    </source>
</evidence>
<evidence type="ECO:0008006" key="3">
    <source>
        <dbReference type="Google" id="ProtNLM"/>
    </source>
</evidence>
<name>A0ABW5LUH6_9FLAO</name>
<organism evidence="1 2">
    <name type="scientific">Pseudotenacibaculum haliotis</name>
    <dbReference type="NCBI Taxonomy" id="1862138"/>
    <lineage>
        <taxon>Bacteria</taxon>
        <taxon>Pseudomonadati</taxon>
        <taxon>Bacteroidota</taxon>
        <taxon>Flavobacteriia</taxon>
        <taxon>Flavobacteriales</taxon>
        <taxon>Flavobacteriaceae</taxon>
        <taxon>Pseudotenacibaculum</taxon>
    </lineage>
</organism>
<accession>A0ABW5LUH6</accession>
<reference evidence="2" key="1">
    <citation type="journal article" date="2019" name="Int. J. Syst. Evol. Microbiol.">
        <title>The Global Catalogue of Microorganisms (GCM) 10K type strain sequencing project: providing services to taxonomists for standard genome sequencing and annotation.</title>
        <authorList>
            <consortium name="The Broad Institute Genomics Platform"/>
            <consortium name="The Broad Institute Genome Sequencing Center for Infectious Disease"/>
            <person name="Wu L."/>
            <person name="Ma J."/>
        </authorList>
    </citation>
    <scope>NUCLEOTIDE SEQUENCE [LARGE SCALE GENOMIC DNA]</scope>
    <source>
        <strain evidence="2">KCTC 52127</strain>
    </source>
</reference>
<comment type="caution">
    <text evidence="1">The sequence shown here is derived from an EMBL/GenBank/DDBJ whole genome shotgun (WGS) entry which is preliminary data.</text>
</comment>
<gene>
    <name evidence="1" type="ORF">ACFSRZ_08505</name>
</gene>
<dbReference type="PROSITE" id="PS51257">
    <property type="entry name" value="PROKAR_LIPOPROTEIN"/>
    <property type="match status" value="1"/>
</dbReference>
<sequence>MKFKSRPLVLLLGVALLFSCVENEKKNKTQKVADEDVLLSKVDTSEIKLSPVIPREITAKPPFTLESLQHDFDVFSWQSFIALNWPANPDGTPNTNLTIGQNQSSPTVWQMWKSSREVFLPNGAKPNAWGEVENIPLVCKNLTEEDLKKGVIKLSQVGKTPNVLDESGEPFQTGPLIDQNGQYTRYEILINESMFNYIVENKLYNQEGQEAFRKDADFPSSSTKTDSIGAIMVKAAWIKMGGKYDESKFHTTWALVYDNPEEQEGVKPACELVKVGLVGFHIGHKTEDEPQWVWSTFEHVDNAPTQGEEENKDFYNYYDPKSTYPVNEPPARPWNPATKFTTPSKIERVIPITEDAKKLNKEFQAALRQAFKGSVWANYELISTQWPTNAKSVTDPTGAPAPPFLANATLETYIQGEVRQTSSSCIACHNNATMTSGRFSDFTYLLQRAQKQKK</sequence>
<protein>
    <recommendedName>
        <fullName evidence="3">Cytochrome C</fullName>
    </recommendedName>
</protein>